<evidence type="ECO:0000313" key="3">
    <source>
        <dbReference type="Proteomes" id="UP000198394"/>
    </source>
</evidence>
<protein>
    <submittedName>
        <fullName evidence="2">Uncharacterized protein</fullName>
    </submittedName>
</protein>
<evidence type="ECO:0000313" key="2">
    <source>
        <dbReference type="EMBL" id="OXB93600.1"/>
    </source>
</evidence>
<keyword evidence="1" id="KW-1133">Transmembrane helix</keyword>
<proteinExistence type="predicted"/>
<keyword evidence="1" id="KW-0472">Membrane</keyword>
<feature type="transmembrane region" description="Helical" evidence="1">
    <location>
        <begin position="52"/>
        <end position="77"/>
    </location>
</feature>
<evidence type="ECO:0000256" key="1">
    <source>
        <dbReference type="SAM" id="Phobius"/>
    </source>
</evidence>
<name>A0A226QPT4_9BACL</name>
<reference evidence="2 3" key="1">
    <citation type="submission" date="2017-04" db="EMBL/GenBank/DDBJ databases">
        <title>The genome sequence of Parageobacillus galactosidasius DSM 18751.</title>
        <authorList>
            <person name="Ramaloko W.T."/>
            <person name="Koen N."/>
            <person name="Polliack S."/>
            <person name="Aliyu H."/>
            <person name="Lebre P."/>
            <person name="Mohr T."/>
            <person name="Oswald F."/>
            <person name="Zwick M."/>
            <person name="Neumann A."/>
            <person name="Syldatk C."/>
            <person name="Cowan D."/>
            <person name="De Maayer P."/>
        </authorList>
    </citation>
    <scope>NUCLEOTIDE SEQUENCE [LARGE SCALE GENOMIC DNA]</scope>
    <source>
        <strain evidence="2 3">DSM 18751</strain>
    </source>
</reference>
<gene>
    <name evidence="2" type="ORF">B9L23_01045</name>
</gene>
<accession>A0A226QPT4</accession>
<dbReference type="RefSeq" id="WP_089096712.1">
    <property type="nucleotide sequence ID" value="NZ_NDYL01000001.1"/>
</dbReference>
<organism evidence="2 3">
    <name type="scientific">Parageobacillus galactosidasius</name>
    <dbReference type="NCBI Taxonomy" id="883812"/>
    <lineage>
        <taxon>Bacteria</taxon>
        <taxon>Bacillati</taxon>
        <taxon>Bacillota</taxon>
        <taxon>Bacilli</taxon>
        <taxon>Bacillales</taxon>
        <taxon>Anoxybacillaceae</taxon>
        <taxon>Parageobacillus</taxon>
    </lineage>
</organism>
<sequence length="265" mass="31031">MGRFYRYPIFYILLTIVLTGMSETFTDVIDIFNDVLIKPIKWLYPLKAHQLSFVKVLFFGIILLSYYFIISGIYNFIMGLRENQFNENQYLKQFEKYLSEAIMNVEKNESDSKIKESITNFMDSFEEWIGSILKLQSKHYKCFWIIPSPQLESGINSGENQTTDFLLISKATITNEIKNLLSFIVRSPKSRYFDTQVSQHIDNEPIEELMCVRNFGDLKLGFAVLIYKNGVINDQIKQEFLIPTSYLLLMGFNEKLTEAMATIRR</sequence>
<keyword evidence="3" id="KW-1185">Reference proteome</keyword>
<comment type="caution">
    <text evidence="2">The sequence shown here is derived from an EMBL/GenBank/DDBJ whole genome shotgun (WGS) entry which is preliminary data.</text>
</comment>
<dbReference type="Proteomes" id="UP000198394">
    <property type="component" value="Unassembled WGS sequence"/>
</dbReference>
<dbReference type="AlphaFoldDB" id="A0A226QPT4"/>
<feature type="transmembrane region" description="Helical" evidence="1">
    <location>
        <begin position="9"/>
        <end position="32"/>
    </location>
</feature>
<keyword evidence="1" id="KW-0812">Transmembrane</keyword>
<dbReference type="EMBL" id="NDYL01000001">
    <property type="protein sequence ID" value="OXB93600.1"/>
    <property type="molecule type" value="Genomic_DNA"/>
</dbReference>